<keyword evidence="1" id="KW-0547">Nucleotide-binding</keyword>
<dbReference type="EMBL" id="SRHE01000823">
    <property type="protein sequence ID" value="TWW08136.1"/>
    <property type="molecule type" value="Genomic_DNA"/>
</dbReference>
<keyword evidence="2" id="KW-0378">Hydrolase</keyword>
<feature type="non-terminal residue" evidence="5">
    <location>
        <position position="1"/>
    </location>
</feature>
<dbReference type="SUPFAM" id="SSF52540">
    <property type="entry name" value="P-loop containing nucleoside triphosphate hydrolases"/>
    <property type="match status" value="1"/>
</dbReference>
<feature type="domain" description="Helicase C-terminal" evidence="4">
    <location>
        <begin position="13"/>
        <end position="175"/>
    </location>
</feature>
<name>A0A5C6M055_9PLAN</name>
<dbReference type="GO" id="GO:0005524">
    <property type="term" value="F:ATP binding"/>
    <property type="evidence" value="ECO:0007669"/>
    <property type="project" value="UniProtKB-KW"/>
</dbReference>
<dbReference type="GO" id="GO:0006281">
    <property type="term" value="P:DNA repair"/>
    <property type="evidence" value="ECO:0007669"/>
    <property type="project" value="TreeGrafter"/>
</dbReference>
<evidence type="ECO:0000256" key="1">
    <source>
        <dbReference type="ARBA" id="ARBA00022741"/>
    </source>
</evidence>
<gene>
    <name evidence="5" type="ORF">E3A20_27340</name>
</gene>
<evidence type="ECO:0000313" key="5">
    <source>
        <dbReference type="EMBL" id="TWW08136.1"/>
    </source>
</evidence>
<dbReference type="CDD" id="cd18793">
    <property type="entry name" value="SF2_C_SNF"/>
    <property type="match status" value="1"/>
</dbReference>
<dbReference type="InterPro" id="IPR049730">
    <property type="entry name" value="SNF2/RAD54-like_C"/>
</dbReference>
<dbReference type="Pfam" id="PF00271">
    <property type="entry name" value="Helicase_C"/>
    <property type="match status" value="1"/>
</dbReference>
<evidence type="ECO:0000256" key="2">
    <source>
        <dbReference type="ARBA" id="ARBA00022801"/>
    </source>
</evidence>
<evidence type="ECO:0000259" key="4">
    <source>
        <dbReference type="PROSITE" id="PS51194"/>
    </source>
</evidence>
<dbReference type="Gene3D" id="3.40.50.300">
    <property type="entry name" value="P-loop containing nucleotide triphosphate hydrolases"/>
    <property type="match status" value="1"/>
</dbReference>
<reference evidence="5 6" key="1">
    <citation type="submission" date="2019-08" db="EMBL/GenBank/DDBJ databases">
        <title>100 year-old enigma solved: identification of Planctomyces bekefii, the type genus and species of the phylum Planctomycetes.</title>
        <authorList>
            <person name="Svetlana D.N."/>
            <person name="Overmann J."/>
        </authorList>
    </citation>
    <scope>NUCLEOTIDE SEQUENCE [LARGE SCALE GENOMIC DNA]</scope>
    <source>
        <strain evidence="5">Phe10_nw2017</strain>
    </source>
</reference>
<keyword evidence="6" id="KW-1185">Reference proteome</keyword>
<sequence>GEYVPEHSAKFERLRQLCEPIRARQEKVLVFTQFQSLCEPLAEFLRGVFGQPGLVLHGGTPVKRRSELVKEFQNDIRRSFFVISLKAGGAGLNLTAASHVVHFDRWWNPAVENQATDRAFRIGQQRNVLVHKFVCRGTVEERIDEMIAGKRELAAQILDGDGGVKLTEMKDDELLKFVSLDLERATVV</sequence>
<proteinExistence type="predicted"/>
<dbReference type="AlphaFoldDB" id="A0A5C6M055"/>
<comment type="caution">
    <text evidence="5">The sequence shown here is derived from an EMBL/GenBank/DDBJ whole genome shotgun (WGS) entry which is preliminary data.</text>
</comment>
<organism evidence="5 6">
    <name type="scientific">Planctomyces bekefii</name>
    <dbReference type="NCBI Taxonomy" id="1653850"/>
    <lineage>
        <taxon>Bacteria</taxon>
        <taxon>Pseudomonadati</taxon>
        <taxon>Planctomycetota</taxon>
        <taxon>Planctomycetia</taxon>
        <taxon>Planctomycetales</taxon>
        <taxon>Planctomycetaceae</taxon>
        <taxon>Planctomyces</taxon>
    </lineage>
</organism>
<keyword evidence="3" id="KW-0067">ATP-binding</keyword>
<dbReference type="GO" id="GO:0016787">
    <property type="term" value="F:hydrolase activity"/>
    <property type="evidence" value="ECO:0007669"/>
    <property type="project" value="UniProtKB-KW"/>
</dbReference>
<dbReference type="PANTHER" id="PTHR45626">
    <property type="entry name" value="TRANSCRIPTION TERMINATION FACTOR 2-RELATED"/>
    <property type="match status" value="1"/>
</dbReference>
<reference evidence="5 6" key="2">
    <citation type="submission" date="2019-08" db="EMBL/GenBank/DDBJ databases">
        <authorList>
            <person name="Henke P."/>
        </authorList>
    </citation>
    <scope>NUCLEOTIDE SEQUENCE [LARGE SCALE GENOMIC DNA]</scope>
    <source>
        <strain evidence="5">Phe10_nw2017</strain>
    </source>
</reference>
<dbReference type="PROSITE" id="PS51194">
    <property type="entry name" value="HELICASE_CTER"/>
    <property type="match status" value="1"/>
</dbReference>
<dbReference type="Proteomes" id="UP000321083">
    <property type="component" value="Unassembled WGS sequence"/>
</dbReference>
<dbReference type="SMART" id="SM00490">
    <property type="entry name" value="HELICc"/>
    <property type="match status" value="1"/>
</dbReference>
<dbReference type="InterPro" id="IPR050628">
    <property type="entry name" value="SNF2_RAD54_helicase_TF"/>
</dbReference>
<dbReference type="GO" id="GO:0008094">
    <property type="term" value="F:ATP-dependent activity, acting on DNA"/>
    <property type="evidence" value="ECO:0007669"/>
    <property type="project" value="TreeGrafter"/>
</dbReference>
<dbReference type="InterPro" id="IPR027417">
    <property type="entry name" value="P-loop_NTPase"/>
</dbReference>
<evidence type="ECO:0000256" key="3">
    <source>
        <dbReference type="ARBA" id="ARBA00022840"/>
    </source>
</evidence>
<accession>A0A5C6M055</accession>
<dbReference type="InterPro" id="IPR001650">
    <property type="entry name" value="Helicase_C-like"/>
</dbReference>
<evidence type="ECO:0000313" key="6">
    <source>
        <dbReference type="Proteomes" id="UP000321083"/>
    </source>
</evidence>
<protein>
    <recommendedName>
        <fullName evidence="4">Helicase C-terminal domain-containing protein</fullName>
    </recommendedName>
</protein>